<dbReference type="EMBL" id="UINC01047943">
    <property type="protein sequence ID" value="SVB57856.1"/>
    <property type="molecule type" value="Genomic_DNA"/>
</dbReference>
<evidence type="ECO:0000313" key="2">
    <source>
        <dbReference type="EMBL" id="SVB57856.1"/>
    </source>
</evidence>
<protein>
    <recommendedName>
        <fullName evidence="3">H-NS histone family protein</fullName>
    </recommendedName>
</protein>
<accession>A0A382F4A6</accession>
<reference evidence="2" key="1">
    <citation type="submission" date="2018-05" db="EMBL/GenBank/DDBJ databases">
        <authorList>
            <person name="Lanie J.A."/>
            <person name="Ng W.-L."/>
            <person name="Kazmierczak K.M."/>
            <person name="Andrzejewski T.M."/>
            <person name="Davidsen T.M."/>
            <person name="Wayne K.J."/>
            <person name="Tettelin H."/>
            <person name="Glass J.I."/>
            <person name="Rusch D."/>
            <person name="Podicherti R."/>
            <person name="Tsui H.-C.T."/>
            <person name="Winkler M.E."/>
        </authorList>
    </citation>
    <scope>NUCLEOTIDE SEQUENCE</scope>
</reference>
<keyword evidence="1" id="KW-0175">Coiled coil</keyword>
<feature type="coiled-coil region" evidence="1">
    <location>
        <begin position="4"/>
        <end position="39"/>
    </location>
</feature>
<evidence type="ECO:0000256" key="1">
    <source>
        <dbReference type="SAM" id="Coils"/>
    </source>
</evidence>
<gene>
    <name evidence="2" type="ORF">METZ01_LOCUS210710</name>
</gene>
<sequence>MKSYDELKAEMANLQQQMVEAKQEERKAVIKQVRNLCKEFKITAGHLKGALAQGRKSNP</sequence>
<dbReference type="AlphaFoldDB" id="A0A382F4A6"/>
<name>A0A382F4A6_9ZZZZ</name>
<proteinExistence type="predicted"/>
<evidence type="ECO:0008006" key="3">
    <source>
        <dbReference type="Google" id="ProtNLM"/>
    </source>
</evidence>
<organism evidence="2">
    <name type="scientific">marine metagenome</name>
    <dbReference type="NCBI Taxonomy" id="408172"/>
    <lineage>
        <taxon>unclassified sequences</taxon>
        <taxon>metagenomes</taxon>
        <taxon>ecological metagenomes</taxon>
    </lineage>
</organism>